<evidence type="ECO:0000313" key="2">
    <source>
        <dbReference type="EMBL" id="KAF7508489.1"/>
    </source>
</evidence>
<name>A0A8H7AJD0_9EURO</name>
<organism evidence="2 3">
    <name type="scientific">Endocarpon pusillum</name>
    <dbReference type="NCBI Taxonomy" id="364733"/>
    <lineage>
        <taxon>Eukaryota</taxon>
        <taxon>Fungi</taxon>
        <taxon>Dikarya</taxon>
        <taxon>Ascomycota</taxon>
        <taxon>Pezizomycotina</taxon>
        <taxon>Eurotiomycetes</taxon>
        <taxon>Chaetothyriomycetidae</taxon>
        <taxon>Verrucariales</taxon>
        <taxon>Verrucariaceae</taxon>
        <taxon>Endocarpon</taxon>
    </lineage>
</organism>
<feature type="compositionally biased region" description="Basic and acidic residues" evidence="1">
    <location>
        <begin position="27"/>
        <end position="37"/>
    </location>
</feature>
<dbReference type="AlphaFoldDB" id="A0A8H7AJD0"/>
<protein>
    <submittedName>
        <fullName evidence="2">Uncharacterized protein</fullName>
    </submittedName>
</protein>
<evidence type="ECO:0000256" key="1">
    <source>
        <dbReference type="SAM" id="MobiDB-lite"/>
    </source>
</evidence>
<evidence type="ECO:0000313" key="3">
    <source>
        <dbReference type="Proteomes" id="UP000606974"/>
    </source>
</evidence>
<feature type="compositionally biased region" description="Basic and acidic residues" evidence="1">
    <location>
        <begin position="51"/>
        <end position="61"/>
    </location>
</feature>
<keyword evidence="3" id="KW-1185">Reference proteome</keyword>
<dbReference type="EMBL" id="JAACFV010000053">
    <property type="protein sequence ID" value="KAF7508489.1"/>
    <property type="molecule type" value="Genomic_DNA"/>
</dbReference>
<proteinExistence type="predicted"/>
<gene>
    <name evidence="2" type="ORF">GJ744_009202</name>
</gene>
<accession>A0A8H7AJD0</accession>
<dbReference type="Proteomes" id="UP000606974">
    <property type="component" value="Unassembled WGS sequence"/>
</dbReference>
<reference evidence="2" key="1">
    <citation type="submission" date="2020-02" db="EMBL/GenBank/DDBJ databases">
        <authorList>
            <person name="Palmer J.M."/>
        </authorList>
    </citation>
    <scope>NUCLEOTIDE SEQUENCE</scope>
    <source>
        <strain evidence="2">EPUS1.4</strain>
        <tissue evidence="2">Thallus</tissue>
    </source>
</reference>
<feature type="region of interest" description="Disordered" evidence="1">
    <location>
        <begin position="26"/>
        <end position="61"/>
    </location>
</feature>
<comment type="caution">
    <text evidence="2">The sequence shown here is derived from an EMBL/GenBank/DDBJ whole genome shotgun (WGS) entry which is preliminary data.</text>
</comment>
<sequence length="61" mass="6840">MRIQSIDAVSITRSLHPQNLHHICYGTDHDGNAEEHGGATTESPTKRQRKALREKTSMDLV</sequence>